<evidence type="ECO:0000313" key="3">
    <source>
        <dbReference type="EMBL" id="CAB4011685.1"/>
    </source>
</evidence>
<dbReference type="EMBL" id="CACRXK020007235">
    <property type="protein sequence ID" value="CAB4011685.1"/>
    <property type="molecule type" value="Genomic_DNA"/>
</dbReference>
<comment type="caution">
    <text evidence="3">The sequence shown here is derived from an EMBL/GenBank/DDBJ whole genome shotgun (WGS) entry which is preliminary data.</text>
</comment>
<evidence type="ECO:0000256" key="2">
    <source>
        <dbReference type="SAM" id="Phobius"/>
    </source>
</evidence>
<feature type="compositionally biased region" description="Basic and acidic residues" evidence="1">
    <location>
        <begin position="120"/>
        <end position="135"/>
    </location>
</feature>
<feature type="transmembrane region" description="Helical" evidence="2">
    <location>
        <begin position="231"/>
        <end position="257"/>
    </location>
</feature>
<keyword evidence="4" id="KW-1185">Reference proteome</keyword>
<evidence type="ECO:0000256" key="1">
    <source>
        <dbReference type="SAM" id="MobiDB-lite"/>
    </source>
</evidence>
<feature type="compositionally biased region" description="Polar residues" evidence="1">
    <location>
        <begin position="137"/>
        <end position="148"/>
    </location>
</feature>
<feature type="region of interest" description="Disordered" evidence="1">
    <location>
        <begin position="103"/>
        <end position="170"/>
    </location>
</feature>
<accession>A0A7D9IRK8</accession>
<proteinExistence type="predicted"/>
<feature type="transmembrane region" description="Helical" evidence="2">
    <location>
        <begin position="338"/>
        <end position="357"/>
    </location>
</feature>
<sequence length="445" mass="51652">MTRRVKEKREKIQHKKYRGLITQFIIFLVLRSIDLAASIAVLNNAWSHSSDWKTLDETLFNTTNNQPRDFIKPRSINSRRIVPRSINPRWFVPGSFDPRNVDHRNFDHTTFEPPNFGPRNLDRQRSNVRRNDPRNLDPTNSDIPNSYSRKLKPRNFVSPNFDPPNFDPRNTILRRLNPGKTDPRRNVLLNIKRRSINSAQYTSSSVTDYCQQIDQWDKKKVDSNISEYKTILGFTVFFNIVSLSVFVMHLGFWLATLKTTFEDGAEYETRVTRLTRNSFLSLMTALIRDVPLSCLNVELLARRSGREGLACVACIFAGKCEQEDYIDNNLQLAKSLLYLSYFVMLISSFWKGVSGFYRLSRFKEFNIYIIRACASIVFGFLYCIATFTPAMFMFIYRYFAIPGLDAPFLHDLASRLVVLGATIWVMWVSVVVCCPILYAIRLNSD</sequence>
<reference evidence="3" key="1">
    <citation type="submission" date="2020-04" db="EMBL/GenBank/DDBJ databases">
        <authorList>
            <person name="Alioto T."/>
            <person name="Alioto T."/>
            <person name="Gomez Garrido J."/>
        </authorList>
    </citation>
    <scope>NUCLEOTIDE SEQUENCE</scope>
    <source>
        <strain evidence="3">A484AB</strain>
    </source>
</reference>
<dbReference type="Proteomes" id="UP001152795">
    <property type="component" value="Unassembled WGS sequence"/>
</dbReference>
<keyword evidence="2" id="KW-0812">Transmembrane</keyword>
<feature type="transmembrane region" description="Helical" evidence="2">
    <location>
        <begin position="369"/>
        <end position="396"/>
    </location>
</feature>
<gene>
    <name evidence="3" type="ORF">PACLA_8A008901</name>
</gene>
<dbReference type="OrthoDB" id="10430197at2759"/>
<dbReference type="AlphaFoldDB" id="A0A7D9IRK8"/>
<feature type="transmembrane region" description="Helical" evidence="2">
    <location>
        <begin position="416"/>
        <end position="440"/>
    </location>
</feature>
<protein>
    <submittedName>
        <fullName evidence="3">Uncharacterized protein</fullName>
    </submittedName>
</protein>
<keyword evidence="2" id="KW-0472">Membrane</keyword>
<name>A0A7D9IRK8_PARCT</name>
<organism evidence="3 4">
    <name type="scientific">Paramuricea clavata</name>
    <name type="common">Red gorgonian</name>
    <name type="synonym">Violescent sea-whip</name>
    <dbReference type="NCBI Taxonomy" id="317549"/>
    <lineage>
        <taxon>Eukaryota</taxon>
        <taxon>Metazoa</taxon>
        <taxon>Cnidaria</taxon>
        <taxon>Anthozoa</taxon>
        <taxon>Octocorallia</taxon>
        <taxon>Malacalcyonacea</taxon>
        <taxon>Plexauridae</taxon>
        <taxon>Paramuricea</taxon>
    </lineage>
</organism>
<keyword evidence="2" id="KW-1133">Transmembrane helix</keyword>
<evidence type="ECO:0000313" key="4">
    <source>
        <dbReference type="Proteomes" id="UP001152795"/>
    </source>
</evidence>